<dbReference type="Gene3D" id="3.40.50.1820">
    <property type="entry name" value="alpha/beta hydrolase"/>
    <property type="match status" value="1"/>
</dbReference>
<name>A0AAE1C4X8_9PEZI</name>
<dbReference type="RefSeq" id="XP_064698274.1">
    <property type="nucleotide sequence ID" value="XM_064834410.1"/>
</dbReference>
<evidence type="ECO:0000259" key="2">
    <source>
        <dbReference type="Pfam" id="PF07859"/>
    </source>
</evidence>
<keyword evidence="1 3" id="KW-0378">Hydrolase</keyword>
<dbReference type="GeneID" id="89958940"/>
<dbReference type="PANTHER" id="PTHR48081">
    <property type="entry name" value="AB HYDROLASE SUPERFAMILY PROTEIN C4A8.06C"/>
    <property type="match status" value="1"/>
</dbReference>
<feature type="domain" description="Alpha/beta hydrolase fold-3" evidence="2">
    <location>
        <begin position="77"/>
        <end position="290"/>
    </location>
</feature>
<dbReference type="PROSITE" id="PS50890">
    <property type="entry name" value="PUA"/>
    <property type="match status" value="1"/>
</dbReference>
<accession>A0AAE1C4X8</accession>
<dbReference type="Proteomes" id="UP001274830">
    <property type="component" value="Unassembled WGS sequence"/>
</dbReference>
<dbReference type="EMBL" id="JAUTXT010000005">
    <property type="protein sequence ID" value="KAK3678138.1"/>
    <property type="molecule type" value="Genomic_DNA"/>
</dbReference>
<dbReference type="SUPFAM" id="SSF53474">
    <property type="entry name" value="alpha/beta-Hydrolases"/>
    <property type="match status" value="1"/>
</dbReference>
<gene>
    <name evidence="3" type="primary">EST1</name>
    <name evidence="3" type="ORF">LTR78_002234</name>
</gene>
<dbReference type="EC" id="3.1.1.94" evidence="3"/>
<dbReference type="InterPro" id="IPR029058">
    <property type="entry name" value="AB_hydrolase_fold"/>
</dbReference>
<dbReference type="GO" id="GO:0140397">
    <property type="term" value="F:versiconal hemiacetal acetate esterase activity"/>
    <property type="evidence" value="ECO:0007669"/>
    <property type="project" value="UniProtKB-EC"/>
</dbReference>
<comment type="caution">
    <text evidence="3">The sequence shown here is derived from an EMBL/GenBank/DDBJ whole genome shotgun (WGS) entry which is preliminary data.</text>
</comment>
<proteinExistence type="predicted"/>
<sequence length="316" mass="34933">MPLDQSWLDLEAASGGRAILKGSPEEIKAMYAGLVAALAPQFPKPSENVESKDGEVDGIKYRLYWPKNASGSLPTAIWTHGGGYMTGDLDSDDLLCRVVAEHTNSAVVNVDYRLTPEYKWPVQLDDCMKVYKWAHKNASTFHGDPNKFYTIGASAGGGLALQIANVVLRDPELKSSLKGICAMVPLSVHPQNVPEKYKSMYKAYSENTDTPILTAESMDIFYHHAGADPKDPGTFVGLAEDIHKQFPPTYLTSCEFDPLRDDAKIMEKALKDAGVPVKHDFYPGFPHYFWIFPSLPESQKYVGNLLGGIEWVKGQM</sequence>
<evidence type="ECO:0000313" key="3">
    <source>
        <dbReference type="EMBL" id="KAK3678138.1"/>
    </source>
</evidence>
<keyword evidence="4" id="KW-1185">Reference proteome</keyword>
<evidence type="ECO:0000256" key="1">
    <source>
        <dbReference type="ARBA" id="ARBA00022801"/>
    </source>
</evidence>
<dbReference type="AlphaFoldDB" id="A0AAE1C4X8"/>
<dbReference type="InterPro" id="IPR013094">
    <property type="entry name" value="AB_hydrolase_3"/>
</dbReference>
<dbReference type="PANTHER" id="PTHR48081:SF8">
    <property type="entry name" value="ALPHA_BETA HYDROLASE FOLD-3 DOMAIN-CONTAINING PROTEIN-RELATED"/>
    <property type="match status" value="1"/>
</dbReference>
<dbReference type="InterPro" id="IPR050300">
    <property type="entry name" value="GDXG_lipolytic_enzyme"/>
</dbReference>
<evidence type="ECO:0000313" key="4">
    <source>
        <dbReference type="Proteomes" id="UP001274830"/>
    </source>
</evidence>
<organism evidence="3 4">
    <name type="scientific">Recurvomyces mirabilis</name>
    <dbReference type="NCBI Taxonomy" id="574656"/>
    <lineage>
        <taxon>Eukaryota</taxon>
        <taxon>Fungi</taxon>
        <taxon>Dikarya</taxon>
        <taxon>Ascomycota</taxon>
        <taxon>Pezizomycotina</taxon>
        <taxon>Dothideomycetes</taxon>
        <taxon>Dothideomycetidae</taxon>
        <taxon>Mycosphaerellales</taxon>
        <taxon>Teratosphaeriaceae</taxon>
        <taxon>Recurvomyces</taxon>
    </lineage>
</organism>
<dbReference type="Pfam" id="PF07859">
    <property type="entry name" value="Abhydrolase_3"/>
    <property type="match status" value="1"/>
</dbReference>
<reference evidence="3" key="1">
    <citation type="submission" date="2023-07" db="EMBL/GenBank/DDBJ databases">
        <title>Black Yeasts Isolated from many extreme environments.</title>
        <authorList>
            <person name="Coleine C."/>
            <person name="Stajich J.E."/>
            <person name="Selbmann L."/>
        </authorList>
    </citation>
    <scope>NUCLEOTIDE SEQUENCE</scope>
    <source>
        <strain evidence="3">CCFEE 5485</strain>
    </source>
</reference>
<protein>
    <submittedName>
        <fullName evidence="3">Telomerase-binding protein</fullName>
        <ecNumber evidence="3">3.1.1.94</ecNumber>
    </submittedName>
</protein>